<proteinExistence type="predicted"/>
<reference evidence="2 3" key="1">
    <citation type="submission" date="2018-08" db="EMBL/GenBank/DDBJ databases">
        <title>The draft genome squence of Brumimicrobium sp. N62.</title>
        <authorList>
            <person name="Du Z.-J."/>
            <person name="Luo H.-R."/>
        </authorList>
    </citation>
    <scope>NUCLEOTIDE SEQUENCE [LARGE SCALE GENOMIC DNA]</scope>
    <source>
        <strain evidence="2 3">N62</strain>
    </source>
</reference>
<dbReference type="AlphaFoldDB" id="A0A3E1F0W5"/>
<keyword evidence="1" id="KW-0732">Signal</keyword>
<protein>
    <recommendedName>
        <fullName evidence="4">TonB C-terminal domain-containing protein</fullName>
    </recommendedName>
</protein>
<evidence type="ECO:0000313" key="2">
    <source>
        <dbReference type="EMBL" id="RFC55389.1"/>
    </source>
</evidence>
<name>A0A3E1F0W5_9FLAO</name>
<comment type="caution">
    <text evidence="2">The sequence shown here is derived from an EMBL/GenBank/DDBJ whole genome shotgun (WGS) entry which is preliminary data.</text>
</comment>
<dbReference type="EMBL" id="QURB01000001">
    <property type="protein sequence ID" value="RFC55389.1"/>
    <property type="molecule type" value="Genomic_DNA"/>
</dbReference>
<accession>A0A3E1F0W5</accession>
<feature type="signal peptide" evidence="1">
    <location>
        <begin position="1"/>
        <end position="20"/>
    </location>
</feature>
<evidence type="ECO:0008006" key="4">
    <source>
        <dbReference type="Google" id="ProtNLM"/>
    </source>
</evidence>
<feature type="chain" id="PRO_5017597038" description="TonB C-terminal domain-containing protein" evidence="1">
    <location>
        <begin position="21"/>
        <end position="112"/>
    </location>
</feature>
<keyword evidence="3" id="KW-1185">Reference proteome</keyword>
<organism evidence="2 3">
    <name type="scientific">Brumimicrobium aurantiacum</name>
    <dbReference type="NCBI Taxonomy" id="1737063"/>
    <lineage>
        <taxon>Bacteria</taxon>
        <taxon>Pseudomonadati</taxon>
        <taxon>Bacteroidota</taxon>
        <taxon>Flavobacteriia</taxon>
        <taxon>Flavobacteriales</taxon>
        <taxon>Crocinitomicaceae</taxon>
        <taxon>Brumimicrobium</taxon>
    </lineage>
</organism>
<dbReference type="Proteomes" id="UP000257127">
    <property type="component" value="Unassembled WGS sequence"/>
</dbReference>
<evidence type="ECO:0000256" key="1">
    <source>
        <dbReference type="SAM" id="SignalP"/>
    </source>
</evidence>
<dbReference type="OrthoDB" id="1467819at2"/>
<evidence type="ECO:0000313" key="3">
    <source>
        <dbReference type="Proteomes" id="UP000257127"/>
    </source>
</evidence>
<sequence>MKKINIITLFLLLFTAPAFAQISGDVVNDNRKLTKELSYKITGHVEGLITIDISVDALGNITSKKVDENNTTVRSTPAKLKAVNHVSKFKFEPGTWFPKYHQATIVIHMVKE</sequence>
<dbReference type="RefSeq" id="WP_116879229.1">
    <property type="nucleotide sequence ID" value="NZ_QURB01000001.1"/>
</dbReference>
<gene>
    <name evidence="2" type="ORF">DXU93_00180</name>
</gene>